<organism evidence="2 3">
    <name type="scientific">Haematococcus lacustris</name>
    <name type="common">Green alga</name>
    <name type="synonym">Haematococcus pluvialis</name>
    <dbReference type="NCBI Taxonomy" id="44745"/>
    <lineage>
        <taxon>Eukaryota</taxon>
        <taxon>Viridiplantae</taxon>
        <taxon>Chlorophyta</taxon>
        <taxon>core chlorophytes</taxon>
        <taxon>Chlorophyceae</taxon>
        <taxon>CS clade</taxon>
        <taxon>Chlamydomonadales</taxon>
        <taxon>Haematococcaceae</taxon>
        <taxon>Haematococcus</taxon>
    </lineage>
</organism>
<accession>A0A699YUN7</accession>
<gene>
    <name evidence="2" type="ORF">HaLaN_08742</name>
</gene>
<dbReference type="AlphaFoldDB" id="A0A699YUN7"/>
<keyword evidence="3" id="KW-1185">Reference proteome</keyword>
<dbReference type="Proteomes" id="UP000485058">
    <property type="component" value="Unassembled WGS sequence"/>
</dbReference>
<proteinExistence type="predicted"/>
<dbReference type="EMBL" id="BLLF01000558">
    <property type="protein sequence ID" value="GFH12955.1"/>
    <property type="molecule type" value="Genomic_DNA"/>
</dbReference>
<evidence type="ECO:0000313" key="2">
    <source>
        <dbReference type="EMBL" id="GFH12955.1"/>
    </source>
</evidence>
<feature type="compositionally biased region" description="Basic residues" evidence="1">
    <location>
        <begin position="147"/>
        <end position="158"/>
    </location>
</feature>
<feature type="region of interest" description="Disordered" evidence="1">
    <location>
        <begin position="143"/>
        <end position="167"/>
    </location>
</feature>
<sequence>MPNVSRHYSQSSTRRSAIARLPERSVQPAIEATTMMLGKEMQARTPCRKSCGTPSWSAVAPGAVLPCLPSIRRPNRVPAAAARAWARHAHAAARLRSRRGVIDEYQLATQAQSGSEGPTRNDGLPCGAVQSGQVITTESFEAQEGMKHRRSPVHRVRGGCHNGLVAM</sequence>
<name>A0A699YUN7_HAELA</name>
<protein>
    <submittedName>
        <fullName evidence="2">Uncharacterized protein</fullName>
    </submittedName>
</protein>
<evidence type="ECO:0000256" key="1">
    <source>
        <dbReference type="SAM" id="MobiDB-lite"/>
    </source>
</evidence>
<comment type="caution">
    <text evidence="2">The sequence shown here is derived from an EMBL/GenBank/DDBJ whole genome shotgun (WGS) entry which is preliminary data.</text>
</comment>
<evidence type="ECO:0000313" key="3">
    <source>
        <dbReference type="Proteomes" id="UP000485058"/>
    </source>
</evidence>
<reference evidence="2 3" key="1">
    <citation type="submission" date="2020-02" db="EMBL/GenBank/DDBJ databases">
        <title>Draft genome sequence of Haematococcus lacustris strain NIES-144.</title>
        <authorList>
            <person name="Morimoto D."/>
            <person name="Nakagawa S."/>
            <person name="Yoshida T."/>
            <person name="Sawayama S."/>
        </authorList>
    </citation>
    <scope>NUCLEOTIDE SEQUENCE [LARGE SCALE GENOMIC DNA]</scope>
    <source>
        <strain evidence="2 3">NIES-144</strain>
    </source>
</reference>